<dbReference type="CDD" id="cd07043">
    <property type="entry name" value="STAS_anti-anti-sigma_factors"/>
    <property type="match status" value="1"/>
</dbReference>
<dbReference type="AlphaFoldDB" id="C7PYA2"/>
<keyword evidence="5" id="KW-1185">Reference proteome</keyword>
<evidence type="ECO:0000259" key="3">
    <source>
        <dbReference type="PROSITE" id="PS50801"/>
    </source>
</evidence>
<evidence type="ECO:0000256" key="1">
    <source>
        <dbReference type="ARBA" id="ARBA00009013"/>
    </source>
</evidence>
<dbReference type="PANTHER" id="PTHR33495">
    <property type="entry name" value="ANTI-SIGMA FACTOR ANTAGONIST TM_1081-RELATED-RELATED"/>
    <property type="match status" value="1"/>
</dbReference>
<dbReference type="EMBL" id="CP001700">
    <property type="protein sequence ID" value="ACU75392.1"/>
    <property type="molecule type" value="Genomic_DNA"/>
</dbReference>
<dbReference type="Pfam" id="PF13466">
    <property type="entry name" value="STAS_2"/>
    <property type="match status" value="1"/>
</dbReference>
<accession>C7PYA2</accession>
<dbReference type="KEGG" id="cai:Caci_6544"/>
<dbReference type="HOGENOM" id="CLU_115403_3_2_11"/>
<dbReference type="InterPro" id="IPR036513">
    <property type="entry name" value="STAS_dom_sf"/>
</dbReference>
<dbReference type="Proteomes" id="UP000000851">
    <property type="component" value="Chromosome"/>
</dbReference>
<dbReference type="PANTHER" id="PTHR33495:SF2">
    <property type="entry name" value="ANTI-SIGMA FACTOR ANTAGONIST TM_1081-RELATED"/>
    <property type="match status" value="1"/>
</dbReference>
<dbReference type="InParanoid" id="C7PYA2"/>
<dbReference type="SUPFAM" id="SSF52091">
    <property type="entry name" value="SpoIIaa-like"/>
    <property type="match status" value="1"/>
</dbReference>
<dbReference type="STRING" id="479433.Caci_6544"/>
<dbReference type="InterPro" id="IPR003658">
    <property type="entry name" value="Anti-sigma_ant"/>
</dbReference>
<proteinExistence type="inferred from homology"/>
<evidence type="ECO:0000256" key="2">
    <source>
        <dbReference type="RuleBase" id="RU003749"/>
    </source>
</evidence>
<dbReference type="InterPro" id="IPR058548">
    <property type="entry name" value="MlaB-like_STAS"/>
</dbReference>
<organism evidence="4 5">
    <name type="scientific">Catenulispora acidiphila (strain DSM 44928 / JCM 14897 / NBRC 102108 / NRRL B-24433 / ID139908)</name>
    <dbReference type="NCBI Taxonomy" id="479433"/>
    <lineage>
        <taxon>Bacteria</taxon>
        <taxon>Bacillati</taxon>
        <taxon>Actinomycetota</taxon>
        <taxon>Actinomycetes</taxon>
        <taxon>Catenulisporales</taxon>
        <taxon>Catenulisporaceae</taxon>
        <taxon>Catenulispora</taxon>
    </lineage>
</organism>
<dbReference type="InterPro" id="IPR002645">
    <property type="entry name" value="STAS_dom"/>
</dbReference>
<reference evidence="4 5" key="1">
    <citation type="journal article" date="2009" name="Stand. Genomic Sci.">
        <title>Complete genome sequence of Catenulispora acidiphila type strain (ID 139908).</title>
        <authorList>
            <person name="Copeland A."/>
            <person name="Lapidus A."/>
            <person name="Glavina Del Rio T."/>
            <person name="Nolan M."/>
            <person name="Lucas S."/>
            <person name="Chen F."/>
            <person name="Tice H."/>
            <person name="Cheng J.F."/>
            <person name="Bruce D."/>
            <person name="Goodwin L."/>
            <person name="Pitluck S."/>
            <person name="Mikhailova N."/>
            <person name="Pati A."/>
            <person name="Ivanova N."/>
            <person name="Mavromatis K."/>
            <person name="Chen A."/>
            <person name="Palaniappan K."/>
            <person name="Chain P."/>
            <person name="Land M."/>
            <person name="Hauser L."/>
            <person name="Chang Y.J."/>
            <person name="Jeffries C.D."/>
            <person name="Chertkov O."/>
            <person name="Brettin T."/>
            <person name="Detter J.C."/>
            <person name="Han C."/>
            <person name="Ali Z."/>
            <person name="Tindall B.J."/>
            <person name="Goker M."/>
            <person name="Bristow J."/>
            <person name="Eisen J.A."/>
            <person name="Markowitz V."/>
            <person name="Hugenholtz P."/>
            <person name="Kyrpides N.C."/>
            <person name="Klenk H.P."/>
        </authorList>
    </citation>
    <scope>NUCLEOTIDE SEQUENCE [LARGE SCALE GENOMIC DNA]</scope>
    <source>
        <strain evidence="5">DSM 44928 / JCM 14897 / NBRC 102108 / NRRL B-24433 / ID139908</strain>
    </source>
</reference>
<sequence length="108" mass="11609">MPEFIYRVRHQGTGSVVEVSGDIDMSVHQQLTEALEPLVAAGDVVLDCSQVSFMDSMGLRVALSMVRQAEEVGTTFALVPSKAVSRVLELAGVTEIFDIRDTVPSAAE</sequence>
<evidence type="ECO:0000313" key="4">
    <source>
        <dbReference type="EMBL" id="ACU75392.1"/>
    </source>
</evidence>
<dbReference type="RefSeq" id="WP_015795121.1">
    <property type="nucleotide sequence ID" value="NC_013131.1"/>
</dbReference>
<name>C7PYA2_CATAD</name>
<protein>
    <recommendedName>
        <fullName evidence="2">Anti-sigma factor antagonist</fullName>
    </recommendedName>
</protein>
<comment type="similarity">
    <text evidence="1 2">Belongs to the anti-sigma-factor antagonist family.</text>
</comment>
<dbReference type="eggNOG" id="COG1366">
    <property type="taxonomic scope" value="Bacteria"/>
</dbReference>
<dbReference type="GO" id="GO:0043856">
    <property type="term" value="F:anti-sigma factor antagonist activity"/>
    <property type="evidence" value="ECO:0007669"/>
    <property type="project" value="InterPro"/>
</dbReference>
<gene>
    <name evidence="4" type="ordered locus">Caci_6544</name>
</gene>
<evidence type="ECO:0000313" key="5">
    <source>
        <dbReference type="Proteomes" id="UP000000851"/>
    </source>
</evidence>
<dbReference type="Gene3D" id="3.30.750.24">
    <property type="entry name" value="STAS domain"/>
    <property type="match status" value="1"/>
</dbReference>
<dbReference type="OrthoDB" id="9793697at2"/>
<dbReference type="NCBIfam" id="TIGR00377">
    <property type="entry name" value="ant_ant_sig"/>
    <property type="match status" value="1"/>
</dbReference>
<dbReference type="PROSITE" id="PS50801">
    <property type="entry name" value="STAS"/>
    <property type="match status" value="1"/>
</dbReference>
<feature type="domain" description="STAS" evidence="3">
    <location>
        <begin position="16"/>
        <end position="108"/>
    </location>
</feature>